<dbReference type="GO" id="GO:0009898">
    <property type="term" value="C:cytoplasmic side of plasma membrane"/>
    <property type="evidence" value="ECO:0007669"/>
    <property type="project" value="TreeGrafter"/>
</dbReference>
<comment type="subcellular location">
    <subcellularLocation>
        <location evidence="1">Endosome</location>
    </subcellularLocation>
</comment>
<sequence>MNLFFPKQKPKANAKDAIVRLRETLQMLEKRENHLQNKIDSELKTAKSNATTNKRAALMALKRKKQYESQIEKIGGSRITIEAQVMAIESANVNLETIKAMESGAEAMKAIHGSMDINKVDDIMDSVRENMDLADEISNAISAPMIGVDLDDDELTAELEELEQEVLDSQLLEVEPPPVIAPNVPTTNLARHTNRILEDEDDELEALKATMA</sequence>
<evidence type="ECO:0000256" key="6">
    <source>
        <dbReference type="SAM" id="Coils"/>
    </source>
</evidence>
<reference evidence="7" key="1">
    <citation type="submission" date="2021-06" db="EMBL/GenBank/DDBJ databases">
        <authorList>
            <person name="Kallberg Y."/>
            <person name="Tangrot J."/>
            <person name="Rosling A."/>
        </authorList>
    </citation>
    <scope>NUCLEOTIDE SEQUENCE</scope>
    <source>
        <strain evidence="7">FL966</strain>
    </source>
</reference>
<evidence type="ECO:0000313" key="8">
    <source>
        <dbReference type="Proteomes" id="UP000789759"/>
    </source>
</evidence>
<keyword evidence="8" id="KW-1185">Reference proteome</keyword>
<dbReference type="EMBL" id="CAJVQA010007927">
    <property type="protein sequence ID" value="CAG8663945.1"/>
    <property type="molecule type" value="Genomic_DNA"/>
</dbReference>
<feature type="coiled-coil region" evidence="6">
    <location>
        <begin position="11"/>
        <end position="45"/>
    </location>
</feature>
<dbReference type="AlphaFoldDB" id="A0A9N9E813"/>
<dbReference type="Gene3D" id="1.10.287.1060">
    <property type="entry name" value="ESAT-6-like"/>
    <property type="match status" value="1"/>
</dbReference>
<gene>
    <name evidence="7" type="ORF">CPELLU_LOCUS9937</name>
</gene>
<evidence type="ECO:0000256" key="4">
    <source>
        <dbReference type="ARBA" id="ARBA00040017"/>
    </source>
</evidence>
<dbReference type="OrthoDB" id="5592979at2759"/>
<keyword evidence="3" id="KW-0967">Endosome</keyword>
<evidence type="ECO:0000256" key="5">
    <source>
        <dbReference type="ARBA" id="ARBA00042586"/>
    </source>
</evidence>
<feature type="coiled-coil region" evidence="6">
    <location>
        <begin position="145"/>
        <end position="210"/>
    </location>
</feature>
<accession>A0A9N9E813</accession>
<organism evidence="7 8">
    <name type="scientific">Cetraspora pellucida</name>
    <dbReference type="NCBI Taxonomy" id="1433469"/>
    <lineage>
        <taxon>Eukaryota</taxon>
        <taxon>Fungi</taxon>
        <taxon>Fungi incertae sedis</taxon>
        <taxon>Mucoromycota</taxon>
        <taxon>Glomeromycotina</taxon>
        <taxon>Glomeromycetes</taxon>
        <taxon>Diversisporales</taxon>
        <taxon>Gigasporaceae</taxon>
        <taxon>Cetraspora</taxon>
    </lineage>
</organism>
<dbReference type="Pfam" id="PF03357">
    <property type="entry name" value="Snf7"/>
    <property type="match status" value="1"/>
</dbReference>
<evidence type="ECO:0000256" key="2">
    <source>
        <dbReference type="ARBA" id="ARBA00006190"/>
    </source>
</evidence>
<dbReference type="GO" id="GO:0032511">
    <property type="term" value="P:late endosome to vacuole transport via multivesicular body sorting pathway"/>
    <property type="evidence" value="ECO:0007669"/>
    <property type="project" value="TreeGrafter"/>
</dbReference>
<comment type="caution">
    <text evidence="7">The sequence shown here is derived from an EMBL/GenBank/DDBJ whole genome shotgun (WGS) entry which is preliminary data.</text>
</comment>
<protein>
    <recommendedName>
        <fullName evidence="4">Vacuolar-sorting protein SNF7</fullName>
    </recommendedName>
    <alternativeName>
        <fullName evidence="5">Vacuolar protein-sorting-associated protein 32</fullName>
    </alternativeName>
</protein>
<dbReference type="GO" id="GO:0005771">
    <property type="term" value="C:multivesicular body"/>
    <property type="evidence" value="ECO:0007669"/>
    <property type="project" value="TreeGrafter"/>
</dbReference>
<dbReference type="Gene3D" id="6.10.250.1710">
    <property type="match status" value="1"/>
</dbReference>
<dbReference type="Proteomes" id="UP000789759">
    <property type="component" value="Unassembled WGS sequence"/>
</dbReference>
<keyword evidence="6" id="KW-0175">Coiled coil</keyword>
<dbReference type="GO" id="GO:0000815">
    <property type="term" value="C:ESCRT III complex"/>
    <property type="evidence" value="ECO:0007669"/>
    <property type="project" value="TreeGrafter"/>
</dbReference>
<comment type="similarity">
    <text evidence="2">Belongs to the SNF7 family.</text>
</comment>
<name>A0A9N9E813_9GLOM</name>
<evidence type="ECO:0000256" key="3">
    <source>
        <dbReference type="ARBA" id="ARBA00022753"/>
    </source>
</evidence>
<evidence type="ECO:0000256" key="1">
    <source>
        <dbReference type="ARBA" id="ARBA00004177"/>
    </source>
</evidence>
<dbReference type="PANTHER" id="PTHR22761:SF10">
    <property type="entry name" value="GH13992P"/>
    <property type="match status" value="1"/>
</dbReference>
<dbReference type="GO" id="GO:0006900">
    <property type="term" value="P:vesicle budding from membrane"/>
    <property type="evidence" value="ECO:0007669"/>
    <property type="project" value="TreeGrafter"/>
</dbReference>
<feature type="non-terminal residue" evidence="7">
    <location>
        <position position="212"/>
    </location>
</feature>
<proteinExistence type="inferred from homology"/>
<dbReference type="InterPro" id="IPR005024">
    <property type="entry name" value="Snf7_fam"/>
</dbReference>
<dbReference type="PANTHER" id="PTHR22761">
    <property type="entry name" value="CHARGED MULTIVESICULAR BODY PROTEIN"/>
    <property type="match status" value="1"/>
</dbReference>
<evidence type="ECO:0000313" key="7">
    <source>
        <dbReference type="EMBL" id="CAG8663945.1"/>
    </source>
</evidence>